<feature type="transmembrane region" description="Helical" evidence="7">
    <location>
        <begin position="62"/>
        <end position="84"/>
    </location>
</feature>
<evidence type="ECO:0000259" key="8">
    <source>
        <dbReference type="Pfam" id="PF01529"/>
    </source>
</evidence>
<dbReference type="GO" id="GO:0005794">
    <property type="term" value="C:Golgi apparatus"/>
    <property type="evidence" value="ECO:0007669"/>
    <property type="project" value="TreeGrafter"/>
</dbReference>
<keyword evidence="4 7" id="KW-1133">Transmembrane helix</keyword>
<evidence type="ECO:0000256" key="6">
    <source>
        <dbReference type="ARBA" id="ARBA00023315"/>
    </source>
</evidence>
<comment type="similarity">
    <text evidence="7">Belongs to the DHHC palmitoyltransferase family.</text>
</comment>
<evidence type="ECO:0000256" key="1">
    <source>
        <dbReference type="ARBA" id="ARBA00004141"/>
    </source>
</evidence>
<feature type="transmembrane region" description="Helical" evidence="7">
    <location>
        <begin position="237"/>
        <end position="256"/>
    </location>
</feature>
<evidence type="ECO:0000256" key="2">
    <source>
        <dbReference type="ARBA" id="ARBA00022679"/>
    </source>
</evidence>
<comment type="subcellular location">
    <subcellularLocation>
        <location evidence="1">Membrane</location>
        <topology evidence="1">Multi-pass membrane protein</topology>
    </subcellularLocation>
</comment>
<dbReference type="EC" id="2.3.1.225" evidence="7"/>
<feature type="transmembrane region" description="Helical" evidence="7">
    <location>
        <begin position="20"/>
        <end position="50"/>
    </location>
</feature>
<comment type="caution">
    <text evidence="9">The sequence shown here is derived from an EMBL/GenBank/DDBJ whole genome shotgun (WGS) entry which is preliminary data.</text>
</comment>
<comment type="catalytic activity">
    <reaction evidence="7">
        <text>L-cysteinyl-[protein] + hexadecanoyl-CoA = S-hexadecanoyl-L-cysteinyl-[protein] + CoA</text>
        <dbReference type="Rhea" id="RHEA:36683"/>
        <dbReference type="Rhea" id="RHEA-COMP:10131"/>
        <dbReference type="Rhea" id="RHEA-COMP:11032"/>
        <dbReference type="ChEBI" id="CHEBI:29950"/>
        <dbReference type="ChEBI" id="CHEBI:57287"/>
        <dbReference type="ChEBI" id="CHEBI:57379"/>
        <dbReference type="ChEBI" id="CHEBI:74151"/>
        <dbReference type="EC" id="2.3.1.225"/>
    </reaction>
</comment>
<dbReference type="PROSITE" id="PS50216">
    <property type="entry name" value="DHHC"/>
    <property type="match status" value="1"/>
</dbReference>
<proteinExistence type="inferred from homology"/>
<comment type="domain">
    <text evidence="7">The DHHC domain is required for palmitoyltransferase activity.</text>
</comment>
<sequence>MSWYSVIYTRARHFKAQNYVLGTLVQASFYVCVLIELLILAFSSFVYYGITCQLIENDIQASLYMVVYGLLTFMMLWSYARVIFSSPMRVPKEYEMDEILDAKLRAVTPFNEQGRPMLDSSTEEQITTQRRIMDDFAAARGVVMVEVDQQGRLRYCYECRVLKPDRAHHCSSCGHCAVRFDHHCPYLNSCVAAHNYKFFVLFLLYLETWLIWNIISALQAIVHYFISYGANDRLDMILPLCCLTVLQFTSSIWPLGELLRYHWLLMSLNETTCEQAKIPNIRGDPKANYDIGRWKNIEIVMGWGLWLFPVRTSASDGLHHPINYVSPVGSDTTVRVTVATAESDGTRTSPTTTPLP</sequence>
<dbReference type="GO" id="GO:0006612">
    <property type="term" value="P:protein targeting to membrane"/>
    <property type="evidence" value="ECO:0007669"/>
    <property type="project" value="TreeGrafter"/>
</dbReference>
<evidence type="ECO:0000256" key="4">
    <source>
        <dbReference type="ARBA" id="ARBA00022989"/>
    </source>
</evidence>
<keyword evidence="3 7" id="KW-0812">Transmembrane</keyword>
<accession>A0AAV5V0E6</accession>
<dbReference type="PANTHER" id="PTHR22883:SF452">
    <property type="entry name" value="PALMITOYLTRANSFERASE"/>
    <property type="match status" value="1"/>
</dbReference>
<keyword evidence="2 7" id="KW-0808">Transferase</keyword>
<evidence type="ECO:0000256" key="7">
    <source>
        <dbReference type="RuleBase" id="RU079119"/>
    </source>
</evidence>
<evidence type="ECO:0000313" key="10">
    <source>
        <dbReference type="Proteomes" id="UP001432322"/>
    </source>
</evidence>
<evidence type="ECO:0000313" key="9">
    <source>
        <dbReference type="EMBL" id="GMT12059.1"/>
    </source>
</evidence>
<dbReference type="GO" id="GO:0019706">
    <property type="term" value="F:protein-cysteine S-palmitoyltransferase activity"/>
    <property type="evidence" value="ECO:0007669"/>
    <property type="project" value="UniProtKB-EC"/>
</dbReference>
<dbReference type="AlphaFoldDB" id="A0AAV5V0E6"/>
<name>A0AAV5V0E6_9BILA</name>
<keyword evidence="6 7" id="KW-0012">Acyltransferase</keyword>
<reference evidence="9" key="1">
    <citation type="submission" date="2023-10" db="EMBL/GenBank/DDBJ databases">
        <title>Genome assembly of Pristionchus species.</title>
        <authorList>
            <person name="Yoshida K."/>
            <person name="Sommer R.J."/>
        </authorList>
    </citation>
    <scope>NUCLEOTIDE SEQUENCE</scope>
    <source>
        <strain evidence="9">RS5133</strain>
    </source>
</reference>
<dbReference type="EMBL" id="BTSY01000001">
    <property type="protein sequence ID" value="GMT12059.1"/>
    <property type="molecule type" value="Genomic_DNA"/>
</dbReference>
<feature type="transmembrane region" description="Helical" evidence="7">
    <location>
        <begin position="198"/>
        <end position="225"/>
    </location>
</feature>
<evidence type="ECO:0000256" key="5">
    <source>
        <dbReference type="ARBA" id="ARBA00023136"/>
    </source>
</evidence>
<protein>
    <recommendedName>
        <fullName evidence="7">Palmitoyltransferase</fullName>
        <ecNumber evidence="7">2.3.1.225</ecNumber>
    </recommendedName>
</protein>
<dbReference type="InterPro" id="IPR039859">
    <property type="entry name" value="PFA4/ZDH16/20/ERF2-like"/>
</dbReference>
<dbReference type="GO" id="GO:0016020">
    <property type="term" value="C:membrane"/>
    <property type="evidence" value="ECO:0007669"/>
    <property type="project" value="UniProtKB-SubCell"/>
</dbReference>
<dbReference type="GO" id="GO:0005783">
    <property type="term" value="C:endoplasmic reticulum"/>
    <property type="evidence" value="ECO:0007669"/>
    <property type="project" value="TreeGrafter"/>
</dbReference>
<feature type="domain" description="Palmitoyltransferase DHHC" evidence="8">
    <location>
        <begin position="151"/>
        <end position="277"/>
    </location>
</feature>
<dbReference type="InterPro" id="IPR001594">
    <property type="entry name" value="Palmitoyltrfase_DHHC"/>
</dbReference>
<gene>
    <name evidence="9" type="ORF">PFISCL1PPCAC_3356</name>
</gene>
<dbReference type="PANTHER" id="PTHR22883">
    <property type="entry name" value="ZINC FINGER DHHC DOMAIN CONTAINING PROTEIN"/>
    <property type="match status" value="1"/>
</dbReference>
<organism evidence="9 10">
    <name type="scientific">Pristionchus fissidentatus</name>
    <dbReference type="NCBI Taxonomy" id="1538716"/>
    <lineage>
        <taxon>Eukaryota</taxon>
        <taxon>Metazoa</taxon>
        <taxon>Ecdysozoa</taxon>
        <taxon>Nematoda</taxon>
        <taxon>Chromadorea</taxon>
        <taxon>Rhabditida</taxon>
        <taxon>Rhabditina</taxon>
        <taxon>Diplogasteromorpha</taxon>
        <taxon>Diplogasteroidea</taxon>
        <taxon>Neodiplogasteridae</taxon>
        <taxon>Pristionchus</taxon>
    </lineage>
</organism>
<evidence type="ECO:0000256" key="3">
    <source>
        <dbReference type="ARBA" id="ARBA00022692"/>
    </source>
</evidence>
<dbReference type="Proteomes" id="UP001432322">
    <property type="component" value="Unassembled WGS sequence"/>
</dbReference>
<dbReference type="Pfam" id="PF01529">
    <property type="entry name" value="DHHC"/>
    <property type="match status" value="1"/>
</dbReference>
<keyword evidence="5 7" id="KW-0472">Membrane</keyword>
<keyword evidence="10" id="KW-1185">Reference proteome</keyword>